<evidence type="ECO:0000256" key="1">
    <source>
        <dbReference type="SAM" id="MobiDB-lite"/>
    </source>
</evidence>
<evidence type="ECO:0000313" key="3">
    <source>
        <dbReference type="EMBL" id="MCV2874286.1"/>
    </source>
</evidence>
<dbReference type="PANTHER" id="PTHR43792:SF1">
    <property type="entry name" value="N-ACETYLTRANSFERASE DOMAIN-CONTAINING PROTEIN"/>
    <property type="match status" value="1"/>
</dbReference>
<evidence type="ECO:0000313" key="4">
    <source>
        <dbReference type="Proteomes" id="UP001652564"/>
    </source>
</evidence>
<feature type="region of interest" description="Disordered" evidence="1">
    <location>
        <begin position="154"/>
        <end position="179"/>
    </location>
</feature>
<name>A0ABT2ZT01_9RHOB</name>
<dbReference type="InterPro" id="IPR016181">
    <property type="entry name" value="Acyl_CoA_acyltransferase"/>
</dbReference>
<dbReference type="RefSeq" id="WP_263741563.1">
    <property type="nucleotide sequence ID" value="NZ_JAOWKZ010000005.1"/>
</dbReference>
<reference evidence="3 4" key="1">
    <citation type="submission" date="2022-10" db="EMBL/GenBank/DDBJ databases">
        <title>Defluviimonas sp. nov., isolated from ocean surface sediments.</title>
        <authorList>
            <person name="He W."/>
            <person name="Wang L."/>
            <person name="Zhang D.-F."/>
        </authorList>
    </citation>
    <scope>NUCLEOTIDE SEQUENCE [LARGE SCALE GENOMIC DNA]</scope>
    <source>
        <strain evidence="3 4">WL0050</strain>
    </source>
</reference>
<accession>A0ABT2ZT01</accession>
<dbReference type="Gene3D" id="3.40.630.30">
    <property type="match status" value="1"/>
</dbReference>
<organism evidence="3 4">
    <name type="scientific">Albidovulum litorale</name>
    <dbReference type="NCBI Taxonomy" id="2984134"/>
    <lineage>
        <taxon>Bacteria</taxon>
        <taxon>Pseudomonadati</taxon>
        <taxon>Pseudomonadota</taxon>
        <taxon>Alphaproteobacteria</taxon>
        <taxon>Rhodobacterales</taxon>
        <taxon>Paracoccaceae</taxon>
        <taxon>Albidovulum</taxon>
    </lineage>
</organism>
<sequence length="179" mass="19822">MTPHLADTPVLTTDRLTLRAPAPQDWPAFSAFLSTPRSQFVRDGELDEGRKWRAFGHLIGHWVMRGFGMFIFTAKGADKVLGMAGPWFPAGWPEREIGWLVWAAETEGKGFACEAATAARAYAFRDLGWDTAVSYIAPENTRSIALAERMGASRDDNAAHPGGDKPCYVYRHPKPEART</sequence>
<dbReference type="Proteomes" id="UP001652564">
    <property type="component" value="Unassembled WGS sequence"/>
</dbReference>
<feature type="domain" description="N-acetyltransferase" evidence="2">
    <location>
        <begin position="16"/>
        <end position="175"/>
    </location>
</feature>
<gene>
    <name evidence="3" type="ORF">OEZ71_18475</name>
</gene>
<keyword evidence="4" id="KW-1185">Reference proteome</keyword>
<dbReference type="InterPro" id="IPR051531">
    <property type="entry name" value="N-acetyltransferase"/>
</dbReference>
<evidence type="ECO:0000259" key="2">
    <source>
        <dbReference type="PROSITE" id="PS51186"/>
    </source>
</evidence>
<dbReference type="InterPro" id="IPR000182">
    <property type="entry name" value="GNAT_dom"/>
</dbReference>
<dbReference type="Pfam" id="PF13302">
    <property type="entry name" value="Acetyltransf_3"/>
    <property type="match status" value="1"/>
</dbReference>
<dbReference type="PANTHER" id="PTHR43792">
    <property type="entry name" value="GNAT FAMILY, PUTATIVE (AFU_ORTHOLOGUE AFUA_3G00765)-RELATED-RELATED"/>
    <property type="match status" value="1"/>
</dbReference>
<protein>
    <submittedName>
        <fullName evidence="3">GNAT family N-acetyltransferase</fullName>
    </submittedName>
</protein>
<dbReference type="PROSITE" id="PS51186">
    <property type="entry name" value="GNAT"/>
    <property type="match status" value="1"/>
</dbReference>
<dbReference type="EMBL" id="JAOWKZ010000005">
    <property type="protein sequence ID" value="MCV2874286.1"/>
    <property type="molecule type" value="Genomic_DNA"/>
</dbReference>
<proteinExistence type="predicted"/>
<comment type="caution">
    <text evidence="3">The sequence shown here is derived from an EMBL/GenBank/DDBJ whole genome shotgun (WGS) entry which is preliminary data.</text>
</comment>
<dbReference type="SUPFAM" id="SSF55729">
    <property type="entry name" value="Acyl-CoA N-acyltransferases (Nat)"/>
    <property type="match status" value="1"/>
</dbReference>